<dbReference type="InterPro" id="IPR023090">
    <property type="entry name" value="UPF0702_alpha/beta_dom_sf"/>
</dbReference>
<evidence type="ECO:0000256" key="3">
    <source>
        <dbReference type="ARBA" id="ARBA00022475"/>
    </source>
</evidence>
<dbReference type="PANTHER" id="PTHR34582:SF6">
    <property type="entry name" value="UPF0702 TRANSMEMBRANE PROTEIN YCAP"/>
    <property type="match status" value="1"/>
</dbReference>
<evidence type="ECO:0000256" key="4">
    <source>
        <dbReference type="ARBA" id="ARBA00022692"/>
    </source>
</evidence>
<evidence type="ECO:0000256" key="1">
    <source>
        <dbReference type="ARBA" id="ARBA00004651"/>
    </source>
</evidence>
<keyword evidence="5 7" id="KW-1133">Transmembrane helix</keyword>
<evidence type="ECO:0000256" key="7">
    <source>
        <dbReference type="SAM" id="Phobius"/>
    </source>
</evidence>
<dbReference type="Proteomes" id="UP001065265">
    <property type="component" value="Chromosome"/>
</dbReference>
<dbReference type="EMBL" id="CP092471">
    <property type="protein sequence ID" value="UVI39142.1"/>
    <property type="molecule type" value="Genomic_DNA"/>
</dbReference>
<feature type="domain" description="YetF C-terminal" evidence="8">
    <location>
        <begin position="95"/>
        <end position="161"/>
    </location>
</feature>
<dbReference type="PANTHER" id="PTHR34582">
    <property type="entry name" value="UPF0702 TRANSMEMBRANE PROTEIN YCAP"/>
    <property type="match status" value="1"/>
</dbReference>
<proteinExistence type="inferred from homology"/>
<dbReference type="Pfam" id="PF20730">
    <property type="entry name" value="YetF_N"/>
    <property type="match status" value="1"/>
</dbReference>
<evidence type="ECO:0000256" key="2">
    <source>
        <dbReference type="ARBA" id="ARBA00006448"/>
    </source>
</evidence>
<organism evidence="10 11">
    <name type="scientific">Qipengyuania spongiae</name>
    <dbReference type="NCBI Taxonomy" id="2909673"/>
    <lineage>
        <taxon>Bacteria</taxon>
        <taxon>Pseudomonadati</taxon>
        <taxon>Pseudomonadota</taxon>
        <taxon>Alphaproteobacteria</taxon>
        <taxon>Sphingomonadales</taxon>
        <taxon>Erythrobacteraceae</taxon>
        <taxon>Qipengyuania</taxon>
    </lineage>
</organism>
<comment type="similarity">
    <text evidence="2">Belongs to the UPF0702 family.</text>
</comment>
<evidence type="ECO:0000259" key="8">
    <source>
        <dbReference type="Pfam" id="PF04239"/>
    </source>
</evidence>
<gene>
    <name evidence="10" type="ORF">L1F33_13050</name>
</gene>
<comment type="subcellular location">
    <subcellularLocation>
        <location evidence="1">Cell membrane</location>
        <topology evidence="1">Multi-pass membrane protein</topology>
    </subcellularLocation>
</comment>
<name>A0ABY5SX86_9SPHN</name>
<feature type="transmembrane region" description="Helical" evidence="7">
    <location>
        <begin position="44"/>
        <end position="63"/>
    </location>
</feature>
<keyword evidence="4 7" id="KW-0812">Transmembrane</keyword>
<evidence type="ECO:0000256" key="6">
    <source>
        <dbReference type="ARBA" id="ARBA00023136"/>
    </source>
</evidence>
<dbReference type="RefSeq" id="WP_265558324.1">
    <property type="nucleotide sequence ID" value="NZ_CP092471.1"/>
</dbReference>
<evidence type="ECO:0000256" key="5">
    <source>
        <dbReference type="ARBA" id="ARBA00022989"/>
    </source>
</evidence>
<sequence>MDMMQVFFNSGPGLARTVVAAIFAYGSMVLVLRIAGKHALSKLHVFDFIVTVALGSTLANILLNDEVALAEGLVATVMLVGMQWVVAKTAVSFEPWRRYIRSAPQILLRHGELDAEAMLSERVTEVEVDIAIRMRGFGDRSMIAYVVLESDGTLSVISEDLAGDESALRTLIVGPENDG</sequence>
<evidence type="ECO:0000313" key="11">
    <source>
        <dbReference type="Proteomes" id="UP001065265"/>
    </source>
</evidence>
<protein>
    <submittedName>
        <fullName evidence="10">DUF421 domain-containing protein</fullName>
    </submittedName>
</protein>
<keyword evidence="3" id="KW-1003">Cell membrane</keyword>
<keyword evidence="11" id="KW-1185">Reference proteome</keyword>
<feature type="transmembrane region" description="Helical" evidence="7">
    <location>
        <begin position="13"/>
        <end position="32"/>
    </location>
</feature>
<evidence type="ECO:0000259" key="9">
    <source>
        <dbReference type="Pfam" id="PF20730"/>
    </source>
</evidence>
<accession>A0ABY5SX86</accession>
<reference evidence="10" key="1">
    <citation type="submission" date="2022-02" db="EMBL/GenBank/DDBJ databases">
        <title>Qipengyuania spongiae sp. nov., isolated from marine sponge.</title>
        <authorList>
            <person name="Li Z."/>
            <person name="Zhang M."/>
        </authorList>
    </citation>
    <scope>NUCLEOTIDE SEQUENCE</scope>
    <source>
        <strain evidence="10">PHS-Z21</strain>
    </source>
</reference>
<feature type="domain" description="YetF-like N-terminal transmembrane" evidence="9">
    <location>
        <begin position="22"/>
        <end position="82"/>
    </location>
</feature>
<dbReference type="InterPro" id="IPR048454">
    <property type="entry name" value="YetF_N"/>
</dbReference>
<evidence type="ECO:0000313" key="10">
    <source>
        <dbReference type="EMBL" id="UVI39142.1"/>
    </source>
</evidence>
<feature type="transmembrane region" description="Helical" evidence="7">
    <location>
        <begin position="69"/>
        <end position="91"/>
    </location>
</feature>
<dbReference type="InterPro" id="IPR007353">
    <property type="entry name" value="DUF421"/>
</dbReference>
<keyword evidence="6 7" id="KW-0472">Membrane</keyword>
<dbReference type="Gene3D" id="3.30.240.20">
    <property type="entry name" value="bsu07140 like domains"/>
    <property type="match status" value="1"/>
</dbReference>
<dbReference type="Pfam" id="PF04239">
    <property type="entry name" value="DUF421"/>
    <property type="match status" value="1"/>
</dbReference>